<dbReference type="Pfam" id="PF07715">
    <property type="entry name" value="Plug"/>
    <property type="match status" value="1"/>
</dbReference>
<feature type="domain" description="TonB-dependent receptor plug" evidence="9">
    <location>
        <begin position="130"/>
        <end position="258"/>
    </location>
</feature>
<dbReference type="GO" id="GO:0009279">
    <property type="term" value="C:cell outer membrane"/>
    <property type="evidence" value="ECO:0007669"/>
    <property type="project" value="UniProtKB-SubCell"/>
</dbReference>
<dbReference type="InterPro" id="IPR036942">
    <property type="entry name" value="Beta-barrel_TonB_sf"/>
</dbReference>
<dbReference type="SUPFAM" id="SSF56935">
    <property type="entry name" value="Porins"/>
    <property type="match status" value="1"/>
</dbReference>
<evidence type="ECO:0000313" key="11">
    <source>
        <dbReference type="Proteomes" id="UP000249375"/>
    </source>
</evidence>
<evidence type="ECO:0000259" key="9">
    <source>
        <dbReference type="Pfam" id="PF07715"/>
    </source>
</evidence>
<dbReference type="KEGG" id="alq:C7Y71_007795"/>
<sequence length="1101" mass="122356">MHYSNHSMMALLFCAGLSFCGAMVPQAASAQVTASTSSTATGTVLDQDGDPVFGAKVTALGLDKSTQTDTDGKFFLSDVPAGTTLRITYLGARTEDVKWAGSTLNIQLKAPESNPGRAVVTAMGIVRKEKSLTYATQQIKSDDFMKVQDVNIANSIEGKVSGVTITASAGGAGGGSKIIMRGNKSILGSSTPLIVVDGVPMTNNIRGQINSAETMTYQGVVEGSDPLSQINPDDIESMQILKGANAAALYGSKAANGVVMITTKKGKQGKIDVTYTGNITFETPLLTPKIQKIYGAPISPTGQLMSADGWGGKISETPDYVYQPYSSDATVDMVISPDGNPNRQVFMRNYGRNNLDDFYRTSTTTNNSLALSGGTDLIQTYFSMANSHSTGLVPSNNYNRNTFAFRQTYNLFKNRVKFEASLNYVQTKTKNRVGGGTVMNPIYHLYVTPNNVDMEYYRHNYAGTGVWNSTLQTYYKQNEDGTYDKVNESIRLSGLMQNWAYMQALQNNPYWLLKQNTGINKEDRVYGAFAANVKIIDGLTFEARVGIDHSKYDSETKRYATTLLPATMEDYGRYWRILNRTTELYTNFLLSYNKTFAEDWSVSATAGWVGHTIKSRNQTTDVVAKYVDGGLNMISDRINLFMTNAGGPGATSSSKGSNWDKAALFTGQVGWKERIYADFSYRQDWYRAFRQFKDRGVDDNYGYFGVGLNAIISDLARLPEWWNYFKYRLSYAEVGNSIPNTVYSKGSENLRTGAITSSTWSTFRNPVPEKTNSFETGVEMLFFNNKLNFDFTFYNSIMKNLYMIASNASGLAEPVNSGKVRNRGFETTIGYNFIFNNDWRWKTQFNFSYNNNKILETTYEEDGTEKLLYTDLAGVRVRYTKGGSIGDMYVRDLHHNEDGTLFMSEGGKLLTERRYTKYIGNMNSKYQLGWSNTISYKDFQLYFLINGRIGGKVISLTEAYLDNLGLSQRSAAARQYAEANGLYTASGELAMYLPDGSGRLIGVQDYYQTVGATGSQYTPNYIYDATNFRLRELSLGYTFRNLLGENKNLSVSFIGRNLFFIYKDSPVDPDISLSTGNGLGGFEIFNLPSTRSFGFNVKVNF</sequence>
<accession>A0A5P8E7K9</accession>
<keyword evidence="5 7" id="KW-0472">Membrane</keyword>
<name>A0A5P8E7K9_9BACT</name>
<evidence type="ECO:0000256" key="7">
    <source>
        <dbReference type="PROSITE-ProRule" id="PRU01360"/>
    </source>
</evidence>
<evidence type="ECO:0000256" key="2">
    <source>
        <dbReference type="ARBA" id="ARBA00022448"/>
    </source>
</evidence>
<comment type="subcellular location">
    <subcellularLocation>
        <location evidence="1 7">Cell outer membrane</location>
        <topology evidence="1 7">Multi-pass membrane protein</topology>
    </subcellularLocation>
</comment>
<dbReference type="NCBIfam" id="TIGR04057">
    <property type="entry name" value="SusC_RagA_signa"/>
    <property type="match status" value="1"/>
</dbReference>
<dbReference type="Pfam" id="PF13715">
    <property type="entry name" value="CarbopepD_reg_2"/>
    <property type="match status" value="1"/>
</dbReference>
<proteinExistence type="inferred from homology"/>
<dbReference type="AlphaFoldDB" id="A0A5P8E7K9"/>
<keyword evidence="11" id="KW-1185">Reference proteome</keyword>
<dbReference type="InterPro" id="IPR023996">
    <property type="entry name" value="TonB-dep_OMP_SusC/RagA"/>
</dbReference>
<dbReference type="Gene3D" id="2.40.170.20">
    <property type="entry name" value="TonB-dependent receptor, beta-barrel domain"/>
    <property type="match status" value="1"/>
</dbReference>
<dbReference type="NCBIfam" id="TIGR04056">
    <property type="entry name" value="OMP_RagA_SusC"/>
    <property type="match status" value="1"/>
</dbReference>
<evidence type="ECO:0000313" key="10">
    <source>
        <dbReference type="EMBL" id="QFQ12928.1"/>
    </source>
</evidence>
<feature type="signal peptide" evidence="8">
    <location>
        <begin position="1"/>
        <end position="30"/>
    </location>
</feature>
<dbReference type="InterPro" id="IPR037066">
    <property type="entry name" value="Plug_dom_sf"/>
</dbReference>
<keyword evidence="4 7" id="KW-0812">Transmembrane</keyword>
<dbReference type="Proteomes" id="UP000249375">
    <property type="component" value="Chromosome"/>
</dbReference>
<evidence type="ECO:0000256" key="4">
    <source>
        <dbReference type="ARBA" id="ARBA00022692"/>
    </source>
</evidence>
<evidence type="ECO:0000256" key="5">
    <source>
        <dbReference type="ARBA" id="ARBA00023136"/>
    </source>
</evidence>
<protein>
    <submittedName>
        <fullName evidence="10">SusC/RagA family TonB-linked outer membrane protein</fullName>
    </submittedName>
</protein>
<evidence type="ECO:0000256" key="1">
    <source>
        <dbReference type="ARBA" id="ARBA00004571"/>
    </source>
</evidence>
<dbReference type="PROSITE" id="PS52016">
    <property type="entry name" value="TONB_DEPENDENT_REC_3"/>
    <property type="match status" value="1"/>
</dbReference>
<dbReference type="EMBL" id="CP033459">
    <property type="protein sequence ID" value="QFQ12928.1"/>
    <property type="molecule type" value="Genomic_DNA"/>
</dbReference>
<evidence type="ECO:0000256" key="6">
    <source>
        <dbReference type="ARBA" id="ARBA00023237"/>
    </source>
</evidence>
<evidence type="ECO:0000256" key="8">
    <source>
        <dbReference type="SAM" id="SignalP"/>
    </source>
</evidence>
<dbReference type="InterPro" id="IPR023997">
    <property type="entry name" value="TonB-dep_OMP_SusC/RagA_CS"/>
</dbReference>
<dbReference type="Gene3D" id="2.170.130.10">
    <property type="entry name" value="TonB-dependent receptor, plug domain"/>
    <property type="match status" value="1"/>
</dbReference>
<dbReference type="OrthoDB" id="9768177at2"/>
<keyword evidence="8" id="KW-0732">Signal</keyword>
<dbReference type="Gene3D" id="2.60.40.1120">
    <property type="entry name" value="Carboxypeptidase-like, regulatory domain"/>
    <property type="match status" value="1"/>
</dbReference>
<feature type="chain" id="PRO_5024446895" evidence="8">
    <location>
        <begin position="31"/>
        <end position="1101"/>
    </location>
</feature>
<keyword evidence="3 7" id="KW-1134">Transmembrane beta strand</keyword>
<dbReference type="InterPro" id="IPR039426">
    <property type="entry name" value="TonB-dep_rcpt-like"/>
</dbReference>
<dbReference type="RefSeq" id="WP_111897998.1">
    <property type="nucleotide sequence ID" value="NZ_CP033459.1"/>
</dbReference>
<organism evidence="10 11">
    <name type="scientific">Pseudoprevotella muciniphila</name>
    <dbReference type="NCBI Taxonomy" id="2133944"/>
    <lineage>
        <taxon>Bacteria</taxon>
        <taxon>Pseudomonadati</taxon>
        <taxon>Bacteroidota</taxon>
        <taxon>Bacteroidia</taxon>
        <taxon>Bacteroidales</taxon>
        <taxon>Prevotellaceae</taxon>
        <taxon>Pseudoprevotella</taxon>
    </lineage>
</organism>
<keyword evidence="6 7" id="KW-0998">Cell outer membrane</keyword>
<keyword evidence="2 7" id="KW-0813">Transport</keyword>
<dbReference type="InterPro" id="IPR012910">
    <property type="entry name" value="Plug_dom"/>
</dbReference>
<dbReference type="SUPFAM" id="SSF49464">
    <property type="entry name" value="Carboxypeptidase regulatory domain-like"/>
    <property type="match status" value="1"/>
</dbReference>
<gene>
    <name evidence="10" type="ORF">C7Y71_007795</name>
</gene>
<comment type="similarity">
    <text evidence="7">Belongs to the TonB-dependent receptor family.</text>
</comment>
<dbReference type="InterPro" id="IPR008969">
    <property type="entry name" value="CarboxyPept-like_regulatory"/>
</dbReference>
<reference evidence="10 11" key="1">
    <citation type="submission" date="2018-11" db="EMBL/GenBank/DDBJ databases">
        <authorList>
            <person name="Na S.W."/>
            <person name="Baik M."/>
        </authorList>
    </citation>
    <scope>NUCLEOTIDE SEQUENCE [LARGE SCALE GENOMIC DNA]</scope>
    <source>
        <strain evidence="10 11">E39</strain>
    </source>
</reference>
<evidence type="ECO:0000256" key="3">
    <source>
        <dbReference type="ARBA" id="ARBA00022452"/>
    </source>
</evidence>